<keyword evidence="11" id="KW-1185">Reference proteome</keyword>
<feature type="transmembrane region" description="Helical" evidence="8">
    <location>
        <begin position="7"/>
        <end position="30"/>
    </location>
</feature>
<dbReference type="RefSeq" id="WP_058505687.1">
    <property type="nucleotide sequence ID" value="NZ_CAAAIF010000003.1"/>
</dbReference>
<evidence type="ECO:0000256" key="4">
    <source>
        <dbReference type="ARBA" id="ARBA00022679"/>
    </source>
</evidence>
<gene>
    <name evidence="10" type="ORF">Lnau_2716</name>
</gene>
<keyword evidence="7 8" id="KW-0472">Membrane</keyword>
<keyword evidence="6 8" id="KW-1133">Transmembrane helix</keyword>
<dbReference type="InterPro" id="IPR038731">
    <property type="entry name" value="RgtA/B/C-like"/>
</dbReference>
<dbReference type="EMBL" id="LNYO01000024">
    <property type="protein sequence ID" value="KTD33068.1"/>
    <property type="molecule type" value="Genomic_DNA"/>
</dbReference>
<evidence type="ECO:0000256" key="1">
    <source>
        <dbReference type="ARBA" id="ARBA00004651"/>
    </source>
</evidence>
<dbReference type="PANTHER" id="PTHR33908">
    <property type="entry name" value="MANNOSYLTRANSFERASE YKCB-RELATED"/>
    <property type="match status" value="1"/>
</dbReference>
<dbReference type="Proteomes" id="UP000054725">
    <property type="component" value="Unassembled WGS sequence"/>
</dbReference>
<evidence type="ECO:0000256" key="2">
    <source>
        <dbReference type="ARBA" id="ARBA00022475"/>
    </source>
</evidence>
<dbReference type="AlphaFoldDB" id="A0A0W0WL59"/>
<feature type="transmembrane region" description="Helical" evidence="8">
    <location>
        <begin position="102"/>
        <end position="135"/>
    </location>
</feature>
<keyword evidence="3 10" id="KW-0328">Glycosyltransferase</keyword>
<feature type="transmembrane region" description="Helical" evidence="8">
    <location>
        <begin position="147"/>
        <end position="177"/>
    </location>
</feature>
<dbReference type="STRING" id="45070.Lnau_2716"/>
<evidence type="ECO:0000256" key="8">
    <source>
        <dbReference type="SAM" id="Phobius"/>
    </source>
</evidence>
<feature type="transmembrane region" description="Helical" evidence="8">
    <location>
        <begin position="295"/>
        <end position="312"/>
    </location>
</feature>
<comment type="subcellular location">
    <subcellularLocation>
        <location evidence="1">Cell membrane</location>
        <topology evidence="1">Multi-pass membrane protein</topology>
    </subcellularLocation>
</comment>
<organism evidence="10 11">
    <name type="scientific">Legionella nautarum</name>
    <dbReference type="NCBI Taxonomy" id="45070"/>
    <lineage>
        <taxon>Bacteria</taxon>
        <taxon>Pseudomonadati</taxon>
        <taxon>Pseudomonadota</taxon>
        <taxon>Gammaproteobacteria</taxon>
        <taxon>Legionellales</taxon>
        <taxon>Legionellaceae</taxon>
        <taxon>Legionella</taxon>
    </lineage>
</organism>
<evidence type="ECO:0000256" key="7">
    <source>
        <dbReference type="ARBA" id="ARBA00023136"/>
    </source>
</evidence>
<keyword evidence="2" id="KW-1003">Cell membrane</keyword>
<feature type="transmembrane region" description="Helical" evidence="8">
    <location>
        <begin position="227"/>
        <end position="250"/>
    </location>
</feature>
<evidence type="ECO:0000259" key="9">
    <source>
        <dbReference type="Pfam" id="PF13231"/>
    </source>
</evidence>
<feature type="transmembrane region" description="Helical" evidence="8">
    <location>
        <begin position="69"/>
        <end position="90"/>
    </location>
</feature>
<feature type="transmembrane region" description="Helical" evidence="8">
    <location>
        <begin position="270"/>
        <end position="289"/>
    </location>
</feature>
<evidence type="ECO:0000256" key="5">
    <source>
        <dbReference type="ARBA" id="ARBA00022692"/>
    </source>
</evidence>
<dbReference type="PATRIC" id="fig|45070.6.peg.2869"/>
<reference evidence="10 11" key="1">
    <citation type="submission" date="2015-11" db="EMBL/GenBank/DDBJ databases">
        <title>Genomic analysis of 38 Legionella species identifies large and diverse effector repertoires.</title>
        <authorList>
            <person name="Burstein D."/>
            <person name="Amaro F."/>
            <person name="Zusman T."/>
            <person name="Lifshitz Z."/>
            <person name="Cohen O."/>
            <person name="Gilbert J.A."/>
            <person name="Pupko T."/>
            <person name="Shuman H.A."/>
            <person name="Segal G."/>
        </authorList>
    </citation>
    <scope>NUCLEOTIDE SEQUENCE [LARGE SCALE GENOMIC DNA]</scope>
    <source>
        <strain evidence="10 11">ATCC 49506</strain>
    </source>
</reference>
<feature type="transmembrane region" description="Helical" evidence="8">
    <location>
        <begin position="189"/>
        <end position="207"/>
    </location>
</feature>
<dbReference type="GO" id="GO:0009103">
    <property type="term" value="P:lipopolysaccharide biosynthetic process"/>
    <property type="evidence" value="ECO:0007669"/>
    <property type="project" value="UniProtKB-ARBA"/>
</dbReference>
<dbReference type="GO" id="GO:0016763">
    <property type="term" value="F:pentosyltransferase activity"/>
    <property type="evidence" value="ECO:0007669"/>
    <property type="project" value="TreeGrafter"/>
</dbReference>
<accession>A0A0W0WL59</accession>
<proteinExistence type="predicted"/>
<dbReference type="OrthoDB" id="108054at2"/>
<sequence>MKINFKIPILLITISVLLRVFFILNANLLVQEAYYWNYANHLDFSYLDHPPMVALLIKWGTLIFGVNELGVRFATIPCWLLTVFFSYRLTELIQKGAGKYAILLLSILPFFFVHSLIITPDVPLIACWSATLYFLYQALVLEKRSSWYWAGLWIGLGLLSKYTIALLGFSTLIYMILFSRKWFTRKEPYLCALIASLLFIPVIYWNWTHDWASFLFQSKRRLENHYVFSFHALVGLLIVFLTPLGIWGGWQLISNKFSPAIKIKDNNKQFLKLFSLVPLLVFSVFSLFRELKLNWIGPSLLALIPWLLILMHEDYKTRFSMRKSWILTLSGLLFFYASIIFCVYSGKPQAIYQYAFAKQLPWENLTSQIQALAKNIEFNTKSSPIIVPLDTYNIGSEFAFYQEKFFKQGQSNSIYPIIGSHIFGTNSLMYKYWGNVKETEGKILILVAKERYRFNNLEIWQKTIFLTSVLEMNPYNELNKINQNKFYYQIVKKT</sequence>
<evidence type="ECO:0000256" key="6">
    <source>
        <dbReference type="ARBA" id="ARBA00022989"/>
    </source>
</evidence>
<feature type="domain" description="Glycosyltransferase RgtA/B/C/D-like" evidence="9">
    <location>
        <begin position="48"/>
        <end position="205"/>
    </location>
</feature>
<protein>
    <submittedName>
        <fullName evidence="10">Dolichyl-phosphate mannosyltransferase</fullName>
    </submittedName>
</protein>
<comment type="caution">
    <text evidence="10">The sequence shown here is derived from an EMBL/GenBank/DDBJ whole genome shotgun (WGS) entry which is preliminary data.</text>
</comment>
<dbReference type="GO" id="GO:0005886">
    <property type="term" value="C:plasma membrane"/>
    <property type="evidence" value="ECO:0007669"/>
    <property type="project" value="UniProtKB-SubCell"/>
</dbReference>
<dbReference type="InterPro" id="IPR050297">
    <property type="entry name" value="LipidA_mod_glycosyltrf_83"/>
</dbReference>
<keyword evidence="5 8" id="KW-0812">Transmembrane</keyword>
<evidence type="ECO:0000313" key="11">
    <source>
        <dbReference type="Proteomes" id="UP000054725"/>
    </source>
</evidence>
<name>A0A0W0WL59_9GAMM</name>
<evidence type="ECO:0000256" key="3">
    <source>
        <dbReference type="ARBA" id="ARBA00022676"/>
    </source>
</evidence>
<evidence type="ECO:0000313" key="10">
    <source>
        <dbReference type="EMBL" id="KTD33068.1"/>
    </source>
</evidence>
<dbReference type="PANTHER" id="PTHR33908:SF11">
    <property type="entry name" value="MEMBRANE PROTEIN"/>
    <property type="match status" value="1"/>
</dbReference>
<keyword evidence="4 10" id="KW-0808">Transferase</keyword>
<dbReference type="Pfam" id="PF13231">
    <property type="entry name" value="PMT_2"/>
    <property type="match status" value="1"/>
</dbReference>
<feature type="transmembrane region" description="Helical" evidence="8">
    <location>
        <begin position="324"/>
        <end position="346"/>
    </location>
</feature>